<accession>A0A0U5H287</accession>
<feature type="domain" description="SWIM-type" evidence="2">
    <location>
        <begin position="58"/>
        <end position="98"/>
    </location>
</feature>
<evidence type="ECO:0000313" key="3">
    <source>
        <dbReference type="EMBL" id="CQH55037.1"/>
    </source>
</evidence>
<dbReference type="Proteomes" id="UP000066737">
    <property type="component" value="Chromosome I"/>
</dbReference>
<evidence type="ECO:0000259" key="2">
    <source>
        <dbReference type="PROSITE" id="PS50966"/>
    </source>
</evidence>
<gene>
    <name evidence="3" type="ORF">HHUB_2171</name>
</gene>
<keyword evidence="1" id="KW-0862">Zinc</keyword>
<dbReference type="KEGG" id="hhb:Hhub_2171"/>
<dbReference type="InterPro" id="IPR007527">
    <property type="entry name" value="Znf_SWIM"/>
</dbReference>
<evidence type="ECO:0000256" key="1">
    <source>
        <dbReference type="PROSITE-ProRule" id="PRU00325"/>
    </source>
</evidence>
<dbReference type="OrthoDB" id="189856at2157"/>
<dbReference type="GO" id="GO:0008270">
    <property type="term" value="F:zinc ion binding"/>
    <property type="evidence" value="ECO:0007669"/>
    <property type="project" value="UniProtKB-KW"/>
</dbReference>
<evidence type="ECO:0000313" key="4">
    <source>
        <dbReference type="Proteomes" id="UP000066737"/>
    </source>
</evidence>
<protein>
    <submittedName>
        <fullName evidence="3">SWIM zinc finger domain protein</fullName>
    </submittedName>
</protein>
<name>A0A0U5H287_9EURY</name>
<proteinExistence type="predicted"/>
<dbReference type="STRING" id="1407499.HHUB_2171"/>
<reference evidence="4" key="1">
    <citation type="journal article" date="2016" name="Environ. Microbiol.">
        <title>The complete genome of a viable archaeum isolated from 123-million-year-old rock salt.</title>
        <authorList>
            <person name="Jaakkola S.T."/>
            <person name="Pfeiffer F."/>
            <person name="Ravantti J.J."/>
            <person name="Guo Q."/>
            <person name="Liu Y."/>
            <person name="Chen X."/>
            <person name="Ma H."/>
            <person name="Yang C."/>
            <person name="Oksanen H.M."/>
            <person name="Bamford D.H."/>
        </authorList>
    </citation>
    <scope>NUCLEOTIDE SEQUENCE</scope>
    <source>
        <strain evidence="4">JI20-1</strain>
    </source>
</reference>
<dbReference type="EMBL" id="LN831302">
    <property type="protein sequence ID" value="CQH55037.1"/>
    <property type="molecule type" value="Genomic_DNA"/>
</dbReference>
<keyword evidence="1" id="KW-0479">Metal-binding</keyword>
<dbReference type="AlphaFoldDB" id="A0A0U5H287"/>
<sequence>MKSNTATEEKRTAVEQLNFGAKTAKRVGWESYEFTVVGPHQVEVTNASWGHEKADHSYVVGIEERDGVPVPTECGCKADQYREDYDCKHKVALASVGGPVVLQAAVEYATPTVDADETTTQTLEDKLRADGGMIAEERHEDGAGVIEAKPAECDCDDLRDDFPCWPCVRTGRRELPE</sequence>
<dbReference type="PROSITE" id="PS50966">
    <property type="entry name" value="ZF_SWIM"/>
    <property type="match status" value="1"/>
</dbReference>
<dbReference type="Pfam" id="PF04434">
    <property type="entry name" value="SWIM"/>
    <property type="match status" value="1"/>
</dbReference>
<keyword evidence="1" id="KW-0863">Zinc-finger</keyword>
<organism evidence="3 4">
    <name type="scientific">Halobacterium hubeiense</name>
    <dbReference type="NCBI Taxonomy" id="1407499"/>
    <lineage>
        <taxon>Archaea</taxon>
        <taxon>Methanobacteriati</taxon>
        <taxon>Methanobacteriota</taxon>
        <taxon>Stenosarchaea group</taxon>
        <taxon>Halobacteria</taxon>
        <taxon>Halobacteriales</taxon>
        <taxon>Halobacteriaceae</taxon>
        <taxon>Halobacterium</taxon>
    </lineage>
</organism>
<keyword evidence="4" id="KW-1185">Reference proteome</keyword>